<keyword evidence="1" id="KW-0472">Membrane</keyword>
<evidence type="ECO:0000313" key="2">
    <source>
        <dbReference type="EMBL" id="KAK3047362.1"/>
    </source>
</evidence>
<sequence>MNLAVQVALTINNYVNPIPITEGGAWYGQNWKLFAVYSGWVFLELIWVYFMYVETRGPTLKEVARIFDGDIAEVGDVDVKNAPGLSNRNNSVDYDDIERHVHHEKS</sequence>
<dbReference type="Gene3D" id="1.20.1250.20">
    <property type="entry name" value="MFS general substrate transporter like domains"/>
    <property type="match status" value="1"/>
</dbReference>
<organism evidence="2 3">
    <name type="scientific">Extremus antarcticus</name>
    <dbReference type="NCBI Taxonomy" id="702011"/>
    <lineage>
        <taxon>Eukaryota</taxon>
        <taxon>Fungi</taxon>
        <taxon>Dikarya</taxon>
        <taxon>Ascomycota</taxon>
        <taxon>Pezizomycotina</taxon>
        <taxon>Dothideomycetes</taxon>
        <taxon>Dothideomycetidae</taxon>
        <taxon>Mycosphaerellales</taxon>
        <taxon>Extremaceae</taxon>
        <taxon>Extremus</taxon>
    </lineage>
</organism>
<keyword evidence="1" id="KW-0812">Transmembrane</keyword>
<feature type="transmembrane region" description="Helical" evidence="1">
    <location>
        <begin position="33"/>
        <end position="52"/>
    </location>
</feature>
<accession>A0AAJ0GAJ5</accession>
<dbReference type="AlphaFoldDB" id="A0AAJ0GAJ5"/>
<protein>
    <submittedName>
        <fullName evidence="2">Uncharacterized protein</fullName>
    </submittedName>
</protein>
<evidence type="ECO:0000313" key="3">
    <source>
        <dbReference type="Proteomes" id="UP001271007"/>
    </source>
</evidence>
<keyword evidence="1" id="KW-1133">Transmembrane helix</keyword>
<dbReference type="EMBL" id="JAWDJX010000063">
    <property type="protein sequence ID" value="KAK3047362.1"/>
    <property type="molecule type" value="Genomic_DNA"/>
</dbReference>
<keyword evidence="3" id="KW-1185">Reference proteome</keyword>
<gene>
    <name evidence="2" type="ORF">LTR09_011234</name>
</gene>
<evidence type="ECO:0000256" key="1">
    <source>
        <dbReference type="SAM" id="Phobius"/>
    </source>
</evidence>
<name>A0AAJ0GAJ5_9PEZI</name>
<comment type="caution">
    <text evidence="2">The sequence shown here is derived from an EMBL/GenBank/DDBJ whole genome shotgun (WGS) entry which is preliminary data.</text>
</comment>
<dbReference type="Proteomes" id="UP001271007">
    <property type="component" value="Unassembled WGS sequence"/>
</dbReference>
<reference evidence="2" key="1">
    <citation type="submission" date="2023-04" db="EMBL/GenBank/DDBJ databases">
        <title>Black Yeasts Isolated from many extreme environments.</title>
        <authorList>
            <person name="Coleine C."/>
            <person name="Stajich J.E."/>
            <person name="Selbmann L."/>
        </authorList>
    </citation>
    <scope>NUCLEOTIDE SEQUENCE</scope>
    <source>
        <strain evidence="2">CCFEE 5312</strain>
    </source>
</reference>
<proteinExistence type="predicted"/>
<dbReference type="InterPro" id="IPR036259">
    <property type="entry name" value="MFS_trans_sf"/>
</dbReference>